<reference evidence="1" key="1">
    <citation type="submission" date="2023-06" db="EMBL/GenBank/DDBJ databases">
        <authorList>
            <person name="Kurt Z."/>
        </authorList>
    </citation>
    <scope>NUCLEOTIDE SEQUENCE</scope>
</reference>
<name>A0AA86PKW5_9EUKA</name>
<dbReference type="EMBL" id="CAXDID020000118">
    <property type="protein sequence ID" value="CAL6030843.1"/>
    <property type="molecule type" value="Genomic_DNA"/>
</dbReference>
<comment type="caution">
    <text evidence="1">The sequence shown here is derived from an EMBL/GenBank/DDBJ whole genome shotgun (WGS) entry which is preliminary data.</text>
</comment>
<organism evidence="1">
    <name type="scientific">Hexamita inflata</name>
    <dbReference type="NCBI Taxonomy" id="28002"/>
    <lineage>
        <taxon>Eukaryota</taxon>
        <taxon>Metamonada</taxon>
        <taxon>Diplomonadida</taxon>
        <taxon>Hexamitidae</taxon>
        <taxon>Hexamitinae</taxon>
        <taxon>Hexamita</taxon>
    </lineage>
</organism>
<dbReference type="EMBL" id="CATOUU010000646">
    <property type="protein sequence ID" value="CAI9937427.1"/>
    <property type="molecule type" value="Genomic_DNA"/>
</dbReference>
<reference evidence="2 3" key="2">
    <citation type="submission" date="2024-07" db="EMBL/GenBank/DDBJ databases">
        <authorList>
            <person name="Akdeniz Z."/>
        </authorList>
    </citation>
    <scope>NUCLEOTIDE SEQUENCE [LARGE SCALE GENOMIC DNA]</scope>
</reference>
<accession>A0AA86PKW5</accession>
<keyword evidence="3" id="KW-1185">Reference proteome</keyword>
<proteinExistence type="predicted"/>
<dbReference type="AlphaFoldDB" id="A0AA86PKW5"/>
<gene>
    <name evidence="1" type="ORF">HINF_LOCUS25072</name>
    <name evidence="2" type="ORF">HINF_LOCUS33719</name>
</gene>
<evidence type="ECO:0000313" key="2">
    <source>
        <dbReference type="EMBL" id="CAL6030843.1"/>
    </source>
</evidence>
<dbReference type="Proteomes" id="UP001642409">
    <property type="component" value="Unassembled WGS sequence"/>
</dbReference>
<evidence type="ECO:0000313" key="1">
    <source>
        <dbReference type="EMBL" id="CAI9937427.1"/>
    </source>
</evidence>
<evidence type="ECO:0000313" key="3">
    <source>
        <dbReference type="Proteomes" id="UP001642409"/>
    </source>
</evidence>
<sequence length="185" mass="22112">MCHFLYNFEISYKTHFLTSVRQKIIQLQPYWTLQLQLQTQVSTVSNYCEQALIQYHLDLDLHKLLRLQYLKLCFLKTISNLQTHAEQYLDLIYLLHQRGQEQTLPRNKLVHTAVNINLLLNSQNHISEVNVKSSTGDNVNQSRCDLNDFSKKYYLTRALVMSELKILFPVKFHFINYRIYPFPNW</sequence>
<protein>
    <submittedName>
        <fullName evidence="2">Hypothetical_protein</fullName>
    </submittedName>
</protein>